<keyword evidence="11" id="KW-0249">Electron transport</keyword>
<feature type="transmembrane region" description="Helical" evidence="21">
    <location>
        <begin position="254"/>
        <end position="273"/>
    </location>
</feature>
<gene>
    <name evidence="22" type="ORF">Ahy_A09g043146</name>
</gene>
<dbReference type="GO" id="GO:0009772">
    <property type="term" value="P:photosynthetic electron transport in photosystem II"/>
    <property type="evidence" value="ECO:0007669"/>
    <property type="project" value="InterPro"/>
</dbReference>
<sequence>MKRKPSSRKFDGPLFPSKVNFKELIEEDKEVYRSFHGKTLKQFTDSMMEISVDGDKDRLKFKRTFILYIQMSLLLPTIINKHWTKELLLERIEAKIKGHIGIVKKAQLKEKLTRMKEEEKKEKKKKTQKKKDISSESDSGTDSESNSARDSEAPPKTRKQPTRKKIYCLMIDGIQKEEGHYWYSLLLFSCAYFASGDWFIGTTFVTLSYTHVLASSYLEGCNFLTAAVFTPANSLVSCYVNLNLLDLFKLHPYNAIAFSGPIVVFVFVFLIYPLGQSSWFFAPRFHNWTLNPFHMMGVVGVLGDALLCAIHGVRNKMLSN</sequence>
<feature type="transmembrane region" description="Helical" evidence="21">
    <location>
        <begin position="293"/>
        <end position="313"/>
    </location>
</feature>
<proteinExistence type="inferred from homology"/>
<dbReference type="PANTHER" id="PTHR33149:SF12">
    <property type="entry name" value="PHOTOSYSTEM II D2 PROTEIN"/>
    <property type="match status" value="1"/>
</dbReference>
<comment type="caution">
    <text evidence="22">The sequence shown here is derived from an EMBL/GenBank/DDBJ whole genome shotgun (WGS) entry which is preliminary data.</text>
</comment>
<keyword evidence="23" id="KW-1185">Reference proteome</keyword>
<dbReference type="InterPro" id="IPR055266">
    <property type="entry name" value="D1/D2"/>
</dbReference>
<evidence type="ECO:0000256" key="5">
    <source>
        <dbReference type="ARBA" id="ARBA00022531"/>
    </source>
</evidence>
<keyword evidence="3" id="KW-0813">Transport</keyword>
<keyword evidence="4" id="KW-0148">Chlorophyll</keyword>
<evidence type="ECO:0000256" key="11">
    <source>
        <dbReference type="ARBA" id="ARBA00022982"/>
    </source>
</evidence>
<evidence type="ECO:0000256" key="8">
    <source>
        <dbReference type="ARBA" id="ARBA00022692"/>
    </source>
</evidence>
<evidence type="ECO:0000256" key="16">
    <source>
        <dbReference type="ARBA" id="ARBA00023004"/>
    </source>
</evidence>
<name>A0A445BHM5_ARAHY</name>
<dbReference type="Proteomes" id="UP000289738">
    <property type="component" value="Chromosome A09"/>
</dbReference>
<evidence type="ECO:0000256" key="12">
    <source>
        <dbReference type="ARBA" id="ARBA00022989"/>
    </source>
</evidence>
<evidence type="ECO:0000256" key="13">
    <source>
        <dbReference type="ARBA" id="ARBA00022990"/>
    </source>
</evidence>
<keyword evidence="10" id="KW-0460">Magnesium</keyword>
<keyword evidence="18 21" id="KW-0472">Membrane</keyword>
<organism evidence="22 23">
    <name type="scientific">Arachis hypogaea</name>
    <name type="common">Peanut</name>
    <dbReference type="NCBI Taxonomy" id="3818"/>
    <lineage>
        <taxon>Eukaryota</taxon>
        <taxon>Viridiplantae</taxon>
        <taxon>Streptophyta</taxon>
        <taxon>Embryophyta</taxon>
        <taxon>Tracheophyta</taxon>
        <taxon>Spermatophyta</taxon>
        <taxon>Magnoliopsida</taxon>
        <taxon>eudicotyledons</taxon>
        <taxon>Gunneridae</taxon>
        <taxon>Pentapetalae</taxon>
        <taxon>rosids</taxon>
        <taxon>fabids</taxon>
        <taxon>Fabales</taxon>
        <taxon>Fabaceae</taxon>
        <taxon>Papilionoideae</taxon>
        <taxon>50 kb inversion clade</taxon>
        <taxon>dalbergioids sensu lato</taxon>
        <taxon>Dalbergieae</taxon>
        <taxon>Pterocarpus clade</taxon>
        <taxon>Arachis</taxon>
    </lineage>
</organism>
<keyword evidence="14" id="KW-0157">Chromophore</keyword>
<reference evidence="22 23" key="1">
    <citation type="submission" date="2019-01" db="EMBL/GenBank/DDBJ databases">
        <title>Sequencing of cultivated peanut Arachis hypogaea provides insights into genome evolution and oil improvement.</title>
        <authorList>
            <person name="Chen X."/>
        </authorList>
    </citation>
    <scope>NUCLEOTIDE SEQUENCE [LARGE SCALE GENOMIC DNA]</scope>
    <source>
        <strain evidence="23">cv. Fuhuasheng</strain>
        <tissue evidence="22">Leaves</tissue>
    </source>
</reference>
<dbReference type="STRING" id="3818.A0A445BHM5"/>
<dbReference type="GO" id="GO:0046872">
    <property type="term" value="F:metal ion binding"/>
    <property type="evidence" value="ECO:0007669"/>
    <property type="project" value="UniProtKB-KW"/>
</dbReference>
<evidence type="ECO:0000313" key="23">
    <source>
        <dbReference type="Proteomes" id="UP000289738"/>
    </source>
</evidence>
<keyword evidence="9" id="KW-0479">Metal-binding</keyword>
<keyword evidence="8 21" id="KW-0812">Transmembrane</keyword>
<feature type="transmembrane region" description="Helical" evidence="21">
    <location>
        <begin position="223"/>
        <end position="242"/>
    </location>
</feature>
<evidence type="ECO:0000256" key="17">
    <source>
        <dbReference type="ARBA" id="ARBA00023078"/>
    </source>
</evidence>
<keyword evidence="17" id="KW-0793">Thylakoid</keyword>
<evidence type="ECO:0000256" key="6">
    <source>
        <dbReference type="ARBA" id="ARBA00022553"/>
    </source>
</evidence>
<dbReference type="GO" id="GO:0009535">
    <property type="term" value="C:chloroplast thylakoid membrane"/>
    <property type="evidence" value="ECO:0007669"/>
    <property type="project" value="TreeGrafter"/>
</dbReference>
<keyword evidence="12 21" id="KW-1133">Transmembrane helix</keyword>
<evidence type="ECO:0000256" key="20">
    <source>
        <dbReference type="SAM" id="MobiDB-lite"/>
    </source>
</evidence>
<evidence type="ECO:0000313" key="22">
    <source>
        <dbReference type="EMBL" id="RYR38177.1"/>
    </source>
</evidence>
<dbReference type="Gene3D" id="1.20.85.10">
    <property type="entry name" value="Photosystem II protein D1-like"/>
    <property type="match status" value="1"/>
</dbReference>
<evidence type="ECO:0000256" key="1">
    <source>
        <dbReference type="ARBA" id="ARBA00004141"/>
    </source>
</evidence>
<evidence type="ECO:0000256" key="9">
    <source>
        <dbReference type="ARBA" id="ARBA00022723"/>
    </source>
</evidence>
<keyword evidence="15" id="KW-0560">Oxidoreductase</keyword>
<evidence type="ECO:0000256" key="19">
    <source>
        <dbReference type="ARBA" id="ARBA00023276"/>
    </source>
</evidence>
<dbReference type="InterPro" id="IPR000484">
    <property type="entry name" value="Photo_RC_L/M"/>
</dbReference>
<evidence type="ECO:0000256" key="4">
    <source>
        <dbReference type="ARBA" id="ARBA00022494"/>
    </source>
</evidence>
<evidence type="ECO:0000256" key="15">
    <source>
        <dbReference type="ARBA" id="ARBA00023002"/>
    </source>
</evidence>
<evidence type="ECO:0000256" key="18">
    <source>
        <dbReference type="ARBA" id="ARBA00023136"/>
    </source>
</evidence>
<keyword evidence="13" id="KW-0007">Acetylation</keyword>
<feature type="region of interest" description="Disordered" evidence="20">
    <location>
        <begin position="114"/>
        <end position="159"/>
    </location>
</feature>
<evidence type="ECO:0000256" key="21">
    <source>
        <dbReference type="SAM" id="Phobius"/>
    </source>
</evidence>
<accession>A0A445BHM5</accession>
<evidence type="ECO:0000256" key="10">
    <source>
        <dbReference type="ARBA" id="ARBA00022842"/>
    </source>
</evidence>
<dbReference type="Pfam" id="PF00124">
    <property type="entry name" value="Photo_RC"/>
    <property type="match status" value="1"/>
</dbReference>
<evidence type="ECO:0000256" key="2">
    <source>
        <dbReference type="ARBA" id="ARBA00008204"/>
    </source>
</evidence>
<comment type="similarity">
    <text evidence="2">Belongs to the reaction center PufL/M/PsbA/D family.</text>
</comment>
<evidence type="ECO:0000256" key="3">
    <source>
        <dbReference type="ARBA" id="ARBA00022448"/>
    </source>
</evidence>
<dbReference type="PANTHER" id="PTHR33149">
    <property type="entry name" value="PHOTOSYSTEM II PROTEIN D1"/>
    <property type="match status" value="1"/>
</dbReference>
<feature type="transmembrane region" description="Helical" evidence="21">
    <location>
        <begin position="185"/>
        <end position="211"/>
    </location>
</feature>
<keyword evidence="16" id="KW-0408">Iron</keyword>
<keyword evidence="7" id="KW-0934">Plastid</keyword>
<dbReference type="SUPFAM" id="SSF81483">
    <property type="entry name" value="Bacterial photosystem II reaction centre, L and M subunits"/>
    <property type="match status" value="1"/>
</dbReference>
<feature type="compositionally biased region" description="Low complexity" evidence="20">
    <location>
        <begin position="136"/>
        <end position="146"/>
    </location>
</feature>
<comment type="subcellular location">
    <subcellularLocation>
        <location evidence="1">Membrane</location>
        <topology evidence="1">Multi-pass membrane protein</topology>
    </subcellularLocation>
</comment>
<evidence type="ECO:0000256" key="14">
    <source>
        <dbReference type="ARBA" id="ARBA00022991"/>
    </source>
</evidence>
<protein>
    <submittedName>
        <fullName evidence="22">Uncharacterized protein</fullName>
    </submittedName>
</protein>
<dbReference type="EMBL" id="SDMP01000009">
    <property type="protein sequence ID" value="RYR38177.1"/>
    <property type="molecule type" value="Genomic_DNA"/>
</dbReference>
<keyword evidence="19" id="KW-0604">Photosystem II</keyword>
<dbReference type="AlphaFoldDB" id="A0A445BHM5"/>
<dbReference type="GO" id="GO:0016168">
    <property type="term" value="F:chlorophyll binding"/>
    <property type="evidence" value="ECO:0007669"/>
    <property type="project" value="UniProtKB-KW"/>
</dbReference>
<dbReference type="GO" id="GO:0016491">
    <property type="term" value="F:oxidoreductase activity"/>
    <property type="evidence" value="ECO:0007669"/>
    <property type="project" value="UniProtKB-KW"/>
</dbReference>
<keyword evidence="5" id="KW-0602">Photosynthesis</keyword>
<dbReference type="InterPro" id="IPR036854">
    <property type="entry name" value="Photo_II_D1/D2_sf"/>
</dbReference>
<evidence type="ECO:0000256" key="7">
    <source>
        <dbReference type="ARBA" id="ARBA00022640"/>
    </source>
</evidence>
<dbReference type="GO" id="GO:0009523">
    <property type="term" value="C:photosystem II"/>
    <property type="evidence" value="ECO:0007669"/>
    <property type="project" value="UniProtKB-KW"/>
</dbReference>
<keyword evidence="6" id="KW-0597">Phosphoprotein</keyword>